<feature type="compositionally biased region" description="Basic and acidic residues" evidence="1">
    <location>
        <begin position="64"/>
        <end position="78"/>
    </location>
</feature>
<sequence>MVNCKGVVGSPKSLVKQEICRYCRTQVCEECYVAATGRNSMLQSELVSPVRHEHACLACSRLHPEAKKSRSPPRDRRQNRLPRLNSAPISAGPRIDSLAPEQRSEWARSSKPSVGFLSSSDQPEQQSAANVARMSRHQSPKKPSRSDPQTNPELTTDLRRRRHTSVIAPTSRSCDQMRPSRGLTARELLRANATDLRTSRRASNATDLRATRRTANATELHTSMRVPRQARTLYSCDFTGSTPRMAIRNATSTGPKELELSMMDLRDVPKARSCDLTGMDLSDEPNELRLSTVDLRLPKYKVKVPAPTKRGRRSSAADPANSALTPISIEHLIAIDAKLSSVELELKRYDAPNDKKVQPKVSQVSSSPKKTHAEPIDFRLSTVDLRTRPRRHTTTDTSTRKSKVSRHGNQEPVAQEAAVQDVSGLSRFQRKKVAEPIDFHLSTFDLMPNGLTPDAKPESNQTGIHRGKREKQKKMKKVPEEATPQYSKQEPCDLGYLENFRSFTL</sequence>
<dbReference type="EMBL" id="DS566048">
    <property type="status" value="NOT_ANNOTATED_CDS"/>
    <property type="molecule type" value="Genomic_DNA"/>
</dbReference>
<dbReference type="VEuPathDB" id="FungiDB:KRP23_11044"/>
<dbReference type="InParanoid" id="H3GTY9"/>
<dbReference type="EnsemblProtists" id="Phyra80646">
    <property type="protein sequence ID" value="Phyra80646"/>
    <property type="gene ID" value="Phyra80646"/>
</dbReference>
<reference evidence="3" key="1">
    <citation type="journal article" date="2006" name="Science">
        <title>Phytophthora genome sequences uncover evolutionary origins and mechanisms of pathogenesis.</title>
        <authorList>
            <person name="Tyler B.M."/>
            <person name="Tripathy S."/>
            <person name="Zhang X."/>
            <person name="Dehal P."/>
            <person name="Jiang R.H."/>
            <person name="Aerts A."/>
            <person name="Arredondo F.D."/>
            <person name="Baxter L."/>
            <person name="Bensasson D."/>
            <person name="Beynon J.L."/>
            <person name="Chapman J."/>
            <person name="Damasceno C.M."/>
            <person name="Dorrance A.E."/>
            <person name="Dou D."/>
            <person name="Dickerman A.W."/>
            <person name="Dubchak I.L."/>
            <person name="Garbelotto M."/>
            <person name="Gijzen M."/>
            <person name="Gordon S.G."/>
            <person name="Govers F."/>
            <person name="Grunwald N.J."/>
            <person name="Huang W."/>
            <person name="Ivors K.L."/>
            <person name="Jones R.W."/>
            <person name="Kamoun S."/>
            <person name="Krampis K."/>
            <person name="Lamour K.H."/>
            <person name="Lee M.K."/>
            <person name="McDonald W.H."/>
            <person name="Medina M."/>
            <person name="Meijer H.J."/>
            <person name="Nordberg E.K."/>
            <person name="Maclean D.J."/>
            <person name="Ospina-Giraldo M.D."/>
            <person name="Morris P.F."/>
            <person name="Phuntumart V."/>
            <person name="Putnam N.H."/>
            <person name="Rash S."/>
            <person name="Rose J.K."/>
            <person name="Sakihama Y."/>
            <person name="Salamov A.A."/>
            <person name="Savidor A."/>
            <person name="Scheuring C.F."/>
            <person name="Smith B.M."/>
            <person name="Sobral B.W."/>
            <person name="Terry A."/>
            <person name="Torto-Alalibo T.A."/>
            <person name="Win J."/>
            <person name="Xu Z."/>
            <person name="Zhang H."/>
            <person name="Grigoriev I.V."/>
            <person name="Rokhsar D.S."/>
            <person name="Boore J.L."/>
        </authorList>
    </citation>
    <scope>NUCLEOTIDE SEQUENCE [LARGE SCALE GENOMIC DNA]</scope>
    <source>
        <strain evidence="3">Pr102</strain>
    </source>
</reference>
<feature type="compositionally biased region" description="Polar residues" evidence="1">
    <location>
        <begin position="110"/>
        <end position="129"/>
    </location>
</feature>
<accession>H3GTY9</accession>
<evidence type="ECO:0000256" key="1">
    <source>
        <dbReference type="SAM" id="MobiDB-lite"/>
    </source>
</evidence>
<reference evidence="2" key="2">
    <citation type="submission" date="2015-06" db="UniProtKB">
        <authorList>
            <consortium name="EnsemblProtists"/>
        </authorList>
    </citation>
    <scope>IDENTIFICATION</scope>
    <source>
        <strain evidence="2">Pr102</strain>
    </source>
</reference>
<feature type="region of interest" description="Disordered" evidence="1">
    <location>
        <begin position="64"/>
        <end position="184"/>
    </location>
</feature>
<feature type="region of interest" description="Disordered" evidence="1">
    <location>
        <begin position="448"/>
        <end position="491"/>
    </location>
</feature>
<evidence type="ECO:0000313" key="2">
    <source>
        <dbReference type="EnsemblProtists" id="Phyra80646"/>
    </source>
</evidence>
<name>H3GTY9_PHYRM</name>
<protein>
    <submittedName>
        <fullName evidence="2">Uncharacterized protein</fullName>
    </submittedName>
</protein>
<dbReference type="eggNOG" id="ENOG502SQFC">
    <property type="taxonomic scope" value="Eukaryota"/>
</dbReference>
<dbReference type="Proteomes" id="UP000005238">
    <property type="component" value="Unassembled WGS sequence"/>
</dbReference>
<keyword evidence="3" id="KW-1185">Reference proteome</keyword>
<feature type="compositionally biased region" description="Basic residues" evidence="1">
    <location>
        <begin position="134"/>
        <end position="143"/>
    </location>
</feature>
<proteinExistence type="predicted"/>
<dbReference type="VEuPathDB" id="FungiDB:KRP23_11043"/>
<dbReference type="VEuPathDB" id="FungiDB:KRP22_11724"/>
<dbReference type="HOGENOM" id="CLU_050947_0_0_1"/>
<dbReference type="OMA" id="ICRYCRT"/>
<feature type="region of interest" description="Disordered" evidence="1">
    <location>
        <begin position="387"/>
        <end position="415"/>
    </location>
</feature>
<evidence type="ECO:0000313" key="3">
    <source>
        <dbReference type="Proteomes" id="UP000005238"/>
    </source>
</evidence>
<dbReference type="AlphaFoldDB" id="H3GTY9"/>
<organism evidence="2 3">
    <name type="scientific">Phytophthora ramorum</name>
    <name type="common">Sudden oak death agent</name>
    <dbReference type="NCBI Taxonomy" id="164328"/>
    <lineage>
        <taxon>Eukaryota</taxon>
        <taxon>Sar</taxon>
        <taxon>Stramenopiles</taxon>
        <taxon>Oomycota</taxon>
        <taxon>Peronosporomycetes</taxon>
        <taxon>Peronosporales</taxon>
        <taxon>Peronosporaceae</taxon>
        <taxon>Phytophthora</taxon>
    </lineage>
</organism>
<feature type="compositionally biased region" description="Basic residues" evidence="1">
    <location>
        <begin position="465"/>
        <end position="476"/>
    </location>
</feature>